<dbReference type="Proteomes" id="UP000004358">
    <property type="component" value="Unassembled WGS sequence"/>
</dbReference>
<dbReference type="EMBL" id="AANZ01000013">
    <property type="protein sequence ID" value="EAQ79721.1"/>
    <property type="molecule type" value="Genomic_DNA"/>
</dbReference>
<evidence type="ECO:0000313" key="2">
    <source>
        <dbReference type="Proteomes" id="UP000004358"/>
    </source>
</evidence>
<organism evidence="1 2">
    <name type="scientific">Blastopirellula marina DSM 3645</name>
    <dbReference type="NCBI Taxonomy" id="314230"/>
    <lineage>
        <taxon>Bacteria</taxon>
        <taxon>Pseudomonadati</taxon>
        <taxon>Planctomycetota</taxon>
        <taxon>Planctomycetia</taxon>
        <taxon>Pirellulales</taxon>
        <taxon>Pirellulaceae</taxon>
        <taxon>Blastopirellula</taxon>
    </lineage>
</organism>
<reference evidence="1 2" key="1">
    <citation type="submission" date="2006-02" db="EMBL/GenBank/DDBJ databases">
        <authorList>
            <person name="Amann R."/>
            <person name="Ferriera S."/>
            <person name="Johnson J."/>
            <person name="Kravitz S."/>
            <person name="Halpern A."/>
            <person name="Remington K."/>
            <person name="Beeson K."/>
            <person name="Tran B."/>
            <person name="Rogers Y.-H."/>
            <person name="Friedman R."/>
            <person name="Venter J.C."/>
        </authorList>
    </citation>
    <scope>NUCLEOTIDE SEQUENCE [LARGE SCALE GENOMIC DNA]</scope>
    <source>
        <strain evidence="1 2">DSM 3645</strain>
    </source>
</reference>
<protein>
    <submittedName>
        <fullName evidence="1">Uncharacterized protein</fullName>
    </submittedName>
</protein>
<sequence length="56" mass="6528">MRLAYQTRHFRRASSVQLFVGSSVPFSFPSRRFWLLVMQAGCVQVVDMVHSILRID</sequence>
<dbReference type="HOGENOM" id="CLU_3005005_0_0_0"/>
<accession>A3ZUY5</accession>
<gene>
    <name evidence="1" type="ORF">DSM3645_24470</name>
</gene>
<comment type="caution">
    <text evidence="1">The sequence shown here is derived from an EMBL/GenBank/DDBJ whole genome shotgun (WGS) entry which is preliminary data.</text>
</comment>
<proteinExistence type="predicted"/>
<name>A3ZUY5_9BACT</name>
<dbReference type="AlphaFoldDB" id="A3ZUY5"/>
<dbReference type="STRING" id="314230.DSM3645_24470"/>
<evidence type="ECO:0000313" key="1">
    <source>
        <dbReference type="EMBL" id="EAQ79721.1"/>
    </source>
</evidence>